<feature type="chain" id="PRO_5045578413" description="Fibronectin type-III domain-containing protein" evidence="7">
    <location>
        <begin position="28"/>
        <end position="879"/>
    </location>
</feature>
<keyword evidence="5" id="KW-0326">Glycosidase</keyword>
<name>A0ABX0GX10_9ACTN</name>
<evidence type="ECO:0000313" key="9">
    <source>
        <dbReference type="EMBL" id="NHC13788.1"/>
    </source>
</evidence>
<dbReference type="InterPro" id="IPR008929">
    <property type="entry name" value="Chondroitin_lyas"/>
</dbReference>
<keyword evidence="3" id="KW-0574">Periplasm</keyword>
<dbReference type="PANTHER" id="PTHR39210">
    <property type="entry name" value="HEPARIN-SULFATE LYASE"/>
    <property type="match status" value="1"/>
</dbReference>
<keyword evidence="5" id="KW-0378">Hydrolase</keyword>
<dbReference type="PROSITE" id="PS50853">
    <property type="entry name" value="FN3"/>
    <property type="match status" value="1"/>
</dbReference>
<proteinExistence type="predicted"/>
<dbReference type="InterPro" id="IPR036116">
    <property type="entry name" value="FN3_sf"/>
</dbReference>
<gene>
    <name evidence="9" type="ORF">G9H71_08340</name>
</gene>
<dbReference type="SUPFAM" id="SSF49265">
    <property type="entry name" value="Fibronectin type III"/>
    <property type="match status" value="1"/>
</dbReference>
<evidence type="ECO:0000256" key="5">
    <source>
        <dbReference type="ARBA" id="ARBA00023295"/>
    </source>
</evidence>
<dbReference type="InterPro" id="IPR013783">
    <property type="entry name" value="Ig-like_fold"/>
</dbReference>
<dbReference type="CDD" id="cd00063">
    <property type="entry name" value="FN3"/>
    <property type="match status" value="1"/>
</dbReference>
<dbReference type="Gene3D" id="2.60.40.10">
    <property type="entry name" value="Immunoglobulins"/>
    <property type="match status" value="1"/>
</dbReference>
<evidence type="ECO:0000256" key="6">
    <source>
        <dbReference type="ARBA" id="ARBA00023326"/>
    </source>
</evidence>
<evidence type="ECO:0000256" key="4">
    <source>
        <dbReference type="ARBA" id="ARBA00023239"/>
    </source>
</evidence>
<protein>
    <recommendedName>
        <fullName evidence="8">Fibronectin type-III domain-containing protein</fullName>
    </recommendedName>
</protein>
<reference evidence="9 10" key="1">
    <citation type="submission" date="2020-03" db="EMBL/GenBank/DDBJ databases">
        <title>Two novel Motilibacter sp.</title>
        <authorList>
            <person name="Liu S."/>
        </authorList>
    </citation>
    <scope>NUCLEOTIDE SEQUENCE [LARGE SCALE GENOMIC DNA]</scope>
    <source>
        <strain evidence="9 10">E257</strain>
    </source>
</reference>
<evidence type="ECO:0000256" key="1">
    <source>
        <dbReference type="ARBA" id="ARBA00004418"/>
    </source>
</evidence>
<evidence type="ECO:0000259" key="8">
    <source>
        <dbReference type="PROSITE" id="PS50853"/>
    </source>
</evidence>
<evidence type="ECO:0000313" key="10">
    <source>
        <dbReference type="Proteomes" id="UP000800981"/>
    </source>
</evidence>
<feature type="signal peptide" evidence="7">
    <location>
        <begin position="1"/>
        <end position="27"/>
    </location>
</feature>
<comment type="caution">
    <text evidence="9">The sequence shown here is derived from an EMBL/GenBank/DDBJ whole genome shotgun (WGS) entry which is preliminary data.</text>
</comment>
<dbReference type="EMBL" id="JAANNP010000003">
    <property type="protein sequence ID" value="NHC13788.1"/>
    <property type="molecule type" value="Genomic_DNA"/>
</dbReference>
<dbReference type="Gene3D" id="2.70.98.70">
    <property type="match status" value="1"/>
</dbReference>
<keyword evidence="6" id="KW-0624">Polysaccharide degradation</keyword>
<dbReference type="Proteomes" id="UP000800981">
    <property type="component" value="Unassembled WGS sequence"/>
</dbReference>
<dbReference type="SUPFAM" id="SSF48230">
    <property type="entry name" value="Chondroitin AC/alginate lyase"/>
    <property type="match status" value="1"/>
</dbReference>
<keyword evidence="6" id="KW-0119">Carbohydrate metabolism</keyword>
<dbReference type="Gene3D" id="1.50.10.100">
    <property type="entry name" value="Chondroitin AC/alginate lyase"/>
    <property type="match status" value="1"/>
</dbReference>
<feature type="domain" description="Fibronectin type-III" evidence="8">
    <location>
        <begin position="693"/>
        <end position="785"/>
    </location>
</feature>
<keyword evidence="10" id="KW-1185">Reference proteome</keyword>
<evidence type="ECO:0000256" key="7">
    <source>
        <dbReference type="SAM" id="SignalP"/>
    </source>
</evidence>
<sequence>MKLVRLVVAAATLALGAPLLVAPPAGAAEKLPAVNVAAATAQCDLSFGLPGKSDPDRAGKLMAGRAELGNYGWFPLAKDVSWRPYSTLDSSGKGHMHSLDWLLPLLREGARTGNTAMVDRFYAVLQDWVKDNGPNASSRRYAWGPPIYEGFRALALTCAAAGPKGRSAWLVKAMVQHGGMLSDPRRYEGVNNASLHQAMGLYALAVTLGREDWKRVAASRMGSLATRLINADGSDNEGAPGYGVSNYRWFGEARTRLERGGSALPASFDRVADVPEFITMATRPDGRLEALGDTSPNTLKASLWAGTAAEFAQTRGKSGPRPPATFAAYSGGYVFGRSGWGESRSFRNETFFSLRAGRKSGIPHAHDDVSSVTLYAYGSPLLLDPGQWRYEYGSTRDYILSHASHNVVVVNGASRVYQSTPQIEASSVNGIDLVTVTDRGYRGVTITRTLAYDRAEDALIVWDRLSSSSPVRASQQWLLGRGKGVRLDADAAHTTGAGPNVSLLFTSGGAPMDVVKGSTNPRRGWNSTAYGEMAATPSLRASQTGTSLSWLTVIAPRRGGVTASTVSATATVSGSAAAVALTTPAGSAQVTLDGAGARRSAVVPFTPSLVAADGIVRKGRAAAFRATGLPPSTPVTLEALPVDGSAGWSTVAQVKSSAAGTGEFTVPADYSARYRATTEFGASPTQTVVAAVSPSPPAVRVEPAGPGSVRVSWDAPGDTGGAPITAYTVSFAGQSRKTSADARSVVFTGIVPGRRSAAVRAANEVASSAVGRAAVDVPAYPTLSAPKSVVAGTKAAVTLRGLIPGGTATVTVTPLAGGEPVTYTVRGSAAGTATVKVAVPADVRVEAAVGDVLAVPVTVRATPKPAPKPKATPTPTTRR</sequence>
<dbReference type="Pfam" id="PF00041">
    <property type="entry name" value="fn3"/>
    <property type="match status" value="1"/>
</dbReference>
<evidence type="ECO:0000256" key="3">
    <source>
        <dbReference type="ARBA" id="ARBA00022764"/>
    </source>
</evidence>
<keyword evidence="4" id="KW-0456">Lyase</keyword>
<dbReference type="InterPro" id="IPR003961">
    <property type="entry name" value="FN3_dom"/>
</dbReference>
<evidence type="ECO:0000256" key="2">
    <source>
        <dbReference type="ARBA" id="ARBA00022729"/>
    </source>
</evidence>
<organism evidence="9 10">
    <name type="scientific">Motilibacter deserti</name>
    <dbReference type="NCBI Taxonomy" id="2714956"/>
    <lineage>
        <taxon>Bacteria</taxon>
        <taxon>Bacillati</taxon>
        <taxon>Actinomycetota</taxon>
        <taxon>Actinomycetes</taxon>
        <taxon>Motilibacterales</taxon>
        <taxon>Motilibacteraceae</taxon>
        <taxon>Motilibacter</taxon>
    </lineage>
</organism>
<dbReference type="InterPro" id="IPR012480">
    <property type="entry name" value="Hepar_II_III_C"/>
</dbReference>
<keyword evidence="2 7" id="KW-0732">Signal</keyword>
<dbReference type="SMART" id="SM00060">
    <property type="entry name" value="FN3"/>
    <property type="match status" value="1"/>
</dbReference>
<comment type="subcellular location">
    <subcellularLocation>
        <location evidence="1">Periplasm</location>
    </subcellularLocation>
</comment>
<accession>A0ABX0GX10</accession>
<dbReference type="Pfam" id="PF07940">
    <property type="entry name" value="Hepar_II_III_C"/>
    <property type="match status" value="1"/>
</dbReference>
<dbReference type="PANTHER" id="PTHR39210:SF1">
    <property type="entry name" value="HEPARIN-SULFATE LYASE"/>
    <property type="match status" value="1"/>
</dbReference>
<dbReference type="RefSeq" id="WP_166280687.1">
    <property type="nucleotide sequence ID" value="NZ_JAANNP010000003.1"/>
</dbReference>